<keyword evidence="2" id="KW-1133">Transmembrane helix</keyword>
<proteinExistence type="predicted"/>
<feature type="region of interest" description="Disordered" evidence="1">
    <location>
        <begin position="82"/>
        <end position="103"/>
    </location>
</feature>
<accession>A0ABC8QNG5</accession>
<keyword evidence="2" id="KW-0472">Membrane</keyword>
<evidence type="ECO:0000313" key="3">
    <source>
        <dbReference type="EMBL" id="CAJ0801401.1"/>
    </source>
</evidence>
<dbReference type="Proteomes" id="UP001189663">
    <property type="component" value="Unassembled WGS sequence"/>
</dbReference>
<gene>
    <name evidence="3" type="ORF">LMG18096_03977</name>
</gene>
<name>A0ABC8QNG5_9RALS</name>
<sequence length="103" mass="11965">MGWRNASQSAFLTLEREMDHREHEQQGEPYGTISRSKLVLIGFLLVIAYFLWTEHRAHVIQFLPFLLLASCPLMHLFMHGGHGHGHHHGRQQEPEEVDTKGER</sequence>
<feature type="compositionally biased region" description="Basic and acidic residues" evidence="1">
    <location>
        <begin position="90"/>
        <end position="103"/>
    </location>
</feature>
<evidence type="ECO:0008006" key="5">
    <source>
        <dbReference type="Google" id="ProtNLM"/>
    </source>
</evidence>
<dbReference type="AlphaFoldDB" id="A0ABC8QNG5"/>
<feature type="transmembrane region" description="Helical" evidence="2">
    <location>
        <begin position="58"/>
        <end position="78"/>
    </location>
</feature>
<dbReference type="Pfam" id="PF11666">
    <property type="entry name" value="DUF2933"/>
    <property type="match status" value="1"/>
</dbReference>
<dbReference type="InterPro" id="IPR021682">
    <property type="entry name" value="DUF2933"/>
</dbReference>
<protein>
    <recommendedName>
        <fullName evidence="5">DUF2933 domain-containing protein</fullName>
    </recommendedName>
</protein>
<comment type="caution">
    <text evidence="3">The sequence shown here is derived from an EMBL/GenBank/DDBJ whole genome shotgun (WGS) entry which is preliminary data.</text>
</comment>
<organism evidence="3 4">
    <name type="scientific">Ralstonia holmesii</name>
    <dbReference type="NCBI Taxonomy" id="3058602"/>
    <lineage>
        <taxon>Bacteria</taxon>
        <taxon>Pseudomonadati</taxon>
        <taxon>Pseudomonadota</taxon>
        <taxon>Betaproteobacteria</taxon>
        <taxon>Burkholderiales</taxon>
        <taxon>Burkholderiaceae</taxon>
        <taxon>Ralstonia</taxon>
    </lineage>
</organism>
<reference evidence="3 4" key="1">
    <citation type="submission" date="2023-07" db="EMBL/GenBank/DDBJ databases">
        <authorList>
            <person name="Peeters C."/>
        </authorList>
    </citation>
    <scope>NUCLEOTIDE SEQUENCE [LARGE SCALE GENOMIC DNA]</scope>
    <source>
        <strain evidence="3 4">LMG 18096</strain>
    </source>
</reference>
<keyword evidence="4" id="KW-1185">Reference proteome</keyword>
<dbReference type="EMBL" id="CATZAT010000010">
    <property type="protein sequence ID" value="CAJ0801401.1"/>
    <property type="molecule type" value="Genomic_DNA"/>
</dbReference>
<keyword evidence="2" id="KW-0812">Transmembrane</keyword>
<evidence type="ECO:0000256" key="1">
    <source>
        <dbReference type="SAM" id="MobiDB-lite"/>
    </source>
</evidence>
<feature type="transmembrane region" description="Helical" evidence="2">
    <location>
        <begin position="36"/>
        <end position="52"/>
    </location>
</feature>
<evidence type="ECO:0000256" key="2">
    <source>
        <dbReference type="SAM" id="Phobius"/>
    </source>
</evidence>
<evidence type="ECO:0000313" key="4">
    <source>
        <dbReference type="Proteomes" id="UP001189663"/>
    </source>
</evidence>